<protein>
    <submittedName>
        <fullName evidence="1">Uncharacterized protein</fullName>
    </submittedName>
</protein>
<reference evidence="2" key="1">
    <citation type="journal article" date="2019" name="Nat. Commun.">
        <title>The genome of broomcorn millet.</title>
        <authorList>
            <person name="Zou C."/>
            <person name="Miki D."/>
            <person name="Li D."/>
            <person name="Tang Q."/>
            <person name="Xiao L."/>
            <person name="Rajput S."/>
            <person name="Deng P."/>
            <person name="Jia W."/>
            <person name="Huang R."/>
            <person name="Zhang M."/>
            <person name="Sun Y."/>
            <person name="Hu J."/>
            <person name="Fu X."/>
            <person name="Schnable P.S."/>
            <person name="Li F."/>
            <person name="Zhang H."/>
            <person name="Feng B."/>
            <person name="Zhu X."/>
            <person name="Liu R."/>
            <person name="Schnable J.C."/>
            <person name="Zhu J.-K."/>
            <person name="Zhang H."/>
        </authorList>
    </citation>
    <scope>NUCLEOTIDE SEQUENCE [LARGE SCALE GENOMIC DNA]</scope>
</reference>
<keyword evidence="2" id="KW-1185">Reference proteome</keyword>
<dbReference type="AlphaFoldDB" id="A0A3L6S612"/>
<name>A0A3L6S612_PANMI</name>
<organism evidence="1 2">
    <name type="scientific">Panicum miliaceum</name>
    <name type="common">Proso millet</name>
    <name type="synonym">Broomcorn millet</name>
    <dbReference type="NCBI Taxonomy" id="4540"/>
    <lineage>
        <taxon>Eukaryota</taxon>
        <taxon>Viridiplantae</taxon>
        <taxon>Streptophyta</taxon>
        <taxon>Embryophyta</taxon>
        <taxon>Tracheophyta</taxon>
        <taxon>Spermatophyta</taxon>
        <taxon>Magnoliopsida</taxon>
        <taxon>Liliopsida</taxon>
        <taxon>Poales</taxon>
        <taxon>Poaceae</taxon>
        <taxon>PACMAD clade</taxon>
        <taxon>Panicoideae</taxon>
        <taxon>Panicodae</taxon>
        <taxon>Paniceae</taxon>
        <taxon>Panicinae</taxon>
        <taxon>Panicum</taxon>
        <taxon>Panicum sect. Panicum</taxon>
    </lineage>
</organism>
<gene>
    <name evidence="1" type="ORF">C2845_PM02G25920</name>
</gene>
<dbReference type="Proteomes" id="UP000275267">
    <property type="component" value="Unassembled WGS sequence"/>
</dbReference>
<sequence length="106" mass="10977">MGFTIPSWNRFTAVWSALTSGHPAAAQLCNCKRSGCSIPLSSLCGLQTVTAPIGGVAALASPQTCLCSPPLELAITGRRELSRVRSDGAAGAHDWGSFGVLFLSGW</sequence>
<evidence type="ECO:0000313" key="2">
    <source>
        <dbReference type="Proteomes" id="UP000275267"/>
    </source>
</evidence>
<comment type="caution">
    <text evidence="1">The sequence shown here is derived from an EMBL/GenBank/DDBJ whole genome shotgun (WGS) entry which is preliminary data.</text>
</comment>
<evidence type="ECO:0000313" key="1">
    <source>
        <dbReference type="EMBL" id="RLN16405.1"/>
    </source>
</evidence>
<accession>A0A3L6S612</accession>
<proteinExistence type="predicted"/>
<dbReference type="EMBL" id="PQIB02000005">
    <property type="protein sequence ID" value="RLN16405.1"/>
    <property type="molecule type" value="Genomic_DNA"/>
</dbReference>